<gene>
    <name evidence="1" type="ORF">B2M20_10175</name>
</gene>
<dbReference type="EMBL" id="MWPQ01000040">
    <property type="protein sequence ID" value="OPH82886.1"/>
    <property type="molecule type" value="Genomic_DNA"/>
</dbReference>
<proteinExistence type="predicted"/>
<organism evidence="1 2">
    <name type="scientific">Nitrobacter vulgaris</name>
    <dbReference type="NCBI Taxonomy" id="29421"/>
    <lineage>
        <taxon>Bacteria</taxon>
        <taxon>Pseudomonadati</taxon>
        <taxon>Pseudomonadota</taxon>
        <taxon>Alphaproteobacteria</taxon>
        <taxon>Hyphomicrobiales</taxon>
        <taxon>Nitrobacteraceae</taxon>
        <taxon>Nitrobacter</taxon>
    </lineage>
</organism>
<name>A0A1V4HY38_NITVU</name>
<sequence>MMSKPKALFLALETTPIVQRLVDDEAASRHVVVAGRVGSKPRELEKHITFGYGDAHDTQG</sequence>
<protein>
    <submittedName>
        <fullName evidence="1">Uncharacterized protein</fullName>
    </submittedName>
</protein>
<comment type="caution">
    <text evidence="1">The sequence shown here is derived from an EMBL/GenBank/DDBJ whole genome shotgun (WGS) entry which is preliminary data.</text>
</comment>
<reference evidence="1 2" key="1">
    <citation type="submission" date="2017-02" db="EMBL/GenBank/DDBJ databases">
        <title>Genome sequence of the nitrite-oxidizing bacterium Nitrobacter vulgaris strain Ab1.</title>
        <authorList>
            <person name="Mellbye B.L."/>
            <person name="Davis E.W."/>
            <person name="Spieck E."/>
            <person name="Chang J.H."/>
            <person name="Bottomley P.J."/>
            <person name="Sayavedra-Soto L.A."/>
        </authorList>
    </citation>
    <scope>NUCLEOTIDE SEQUENCE [LARGE SCALE GENOMIC DNA]</scope>
    <source>
        <strain evidence="1 2">Ab1</strain>
    </source>
</reference>
<accession>A0A1V4HY38</accession>
<evidence type="ECO:0000313" key="2">
    <source>
        <dbReference type="Proteomes" id="UP000189940"/>
    </source>
</evidence>
<dbReference type="Proteomes" id="UP000189940">
    <property type="component" value="Unassembled WGS sequence"/>
</dbReference>
<dbReference type="AlphaFoldDB" id="A0A1V4HY38"/>
<keyword evidence="2" id="KW-1185">Reference proteome</keyword>
<evidence type="ECO:0000313" key="1">
    <source>
        <dbReference type="EMBL" id="OPH82886.1"/>
    </source>
</evidence>